<dbReference type="AlphaFoldDB" id="A0A5B9DFV2"/>
<reference evidence="2 3" key="2">
    <citation type="journal article" date="2024" name="Int. J. Syst. Evol. Microbiol.">
        <title>Promethearchaeum syntrophicum gen. nov., sp. nov., an anaerobic, obligately syntrophic archaeon, the first isolate of the lineage 'Asgard' archaea, and proposal of the new archaeal phylum Promethearchaeota phyl. nov. and kingdom Promethearchaeati regn. nov.</title>
        <authorList>
            <person name="Imachi H."/>
            <person name="Nobu M.K."/>
            <person name="Kato S."/>
            <person name="Takaki Y."/>
            <person name="Miyazaki M."/>
            <person name="Miyata M."/>
            <person name="Ogawara M."/>
            <person name="Saito Y."/>
            <person name="Sakai S."/>
            <person name="Tahara Y.O."/>
            <person name="Takano Y."/>
            <person name="Tasumi E."/>
            <person name="Uematsu K."/>
            <person name="Yoshimura T."/>
            <person name="Itoh T."/>
            <person name="Ohkuma M."/>
            <person name="Takai K."/>
        </authorList>
    </citation>
    <scope>NUCLEOTIDE SEQUENCE [LARGE SCALE GENOMIC DNA]</scope>
    <source>
        <strain evidence="2 3">MK-D1</strain>
    </source>
</reference>
<dbReference type="SUPFAM" id="SSF88723">
    <property type="entry name" value="PIN domain-like"/>
    <property type="match status" value="1"/>
</dbReference>
<dbReference type="Gene3D" id="3.40.50.1010">
    <property type="entry name" value="5'-nuclease"/>
    <property type="match status" value="1"/>
</dbReference>
<dbReference type="InterPro" id="IPR029060">
    <property type="entry name" value="PIN-like_dom_sf"/>
</dbReference>
<dbReference type="GeneID" id="41331809"/>
<feature type="domain" description="PIN" evidence="1">
    <location>
        <begin position="4"/>
        <end position="133"/>
    </location>
</feature>
<dbReference type="KEGG" id="psyt:DSAG12_03842"/>
<dbReference type="Proteomes" id="UP000321408">
    <property type="component" value="Chromosome"/>
</dbReference>
<dbReference type="Pfam" id="PF01850">
    <property type="entry name" value="PIN"/>
    <property type="match status" value="1"/>
</dbReference>
<protein>
    <submittedName>
        <fullName evidence="2">Type II toxin-antitoxin system VapC family toxin</fullName>
    </submittedName>
</protein>
<accession>A0A5B9DFV2</accession>
<reference evidence="2 3" key="1">
    <citation type="journal article" date="2020" name="Nature">
        <title>Isolation of an archaeon at the prokaryote-eukaryote interface.</title>
        <authorList>
            <person name="Imachi H."/>
            <person name="Nobu M.K."/>
            <person name="Nakahara N."/>
            <person name="Morono Y."/>
            <person name="Ogawara M."/>
            <person name="Takaki Y."/>
            <person name="Takano Y."/>
            <person name="Uematsu K."/>
            <person name="Ikuta T."/>
            <person name="Ito M."/>
            <person name="Matsui Y."/>
            <person name="Miyazaki M."/>
            <person name="Murata K."/>
            <person name="Saito Y."/>
            <person name="Sakai S."/>
            <person name="Song C."/>
            <person name="Tasumi E."/>
            <person name="Yamanaka Y."/>
            <person name="Yamaguchi T."/>
            <person name="Kamagata Y."/>
            <person name="Tamaki H."/>
            <person name="Takai K."/>
        </authorList>
    </citation>
    <scope>NUCLEOTIDE SEQUENCE [LARGE SCALE GENOMIC DNA]</scope>
    <source>
        <strain evidence="2 3">MK-D1</strain>
    </source>
</reference>
<keyword evidence="3" id="KW-1185">Reference proteome</keyword>
<dbReference type="CDD" id="cd09874">
    <property type="entry name" value="PIN_MT3492-like"/>
    <property type="match status" value="1"/>
</dbReference>
<dbReference type="RefSeq" id="WP_147664881.1">
    <property type="nucleotide sequence ID" value="NZ_CP042905.2"/>
</dbReference>
<organism evidence="2 3">
    <name type="scientific">Promethearchaeum syntrophicum</name>
    <dbReference type="NCBI Taxonomy" id="2594042"/>
    <lineage>
        <taxon>Archaea</taxon>
        <taxon>Promethearchaeati</taxon>
        <taxon>Promethearchaeota</taxon>
        <taxon>Promethearchaeia</taxon>
        <taxon>Promethearchaeales</taxon>
        <taxon>Promethearchaeaceae</taxon>
        <taxon>Promethearchaeum</taxon>
    </lineage>
</organism>
<dbReference type="EMBL" id="CP042905">
    <property type="protein sequence ID" value="QEE18004.1"/>
    <property type="molecule type" value="Genomic_DNA"/>
</dbReference>
<dbReference type="InterPro" id="IPR002716">
    <property type="entry name" value="PIN_dom"/>
</dbReference>
<sequence>MQFYLDTNIFYHAYCPVEKGSIIDWLFENLSTEIQGVTCEWAVVEMFRALKKQVNLGIIKEKDANLVLDFFLVEIGQMVQDDKIQLKPVVFKSIIAARELIFTYNLYAADAIHGTTAIQSNVDAFITTDSDFKYDLGSIPIINPLETNFKEKMKLLFQKK</sequence>
<evidence type="ECO:0000313" key="3">
    <source>
        <dbReference type="Proteomes" id="UP000321408"/>
    </source>
</evidence>
<evidence type="ECO:0000313" key="2">
    <source>
        <dbReference type="EMBL" id="QEE18004.1"/>
    </source>
</evidence>
<name>A0A5B9DFV2_9ARCH</name>
<evidence type="ECO:0000259" key="1">
    <source>
        <dbReference type="Pfam" id="PF01850"/>
    </source>
</evidence>
<gene>
    <name evidence="2" type="ORF">DSAG12_03842</name>
</gene>
<proteinExistence type="predicted"/>